<evidence type="ECO:0000259" key="12">
    <source>
        <dbReference type="PROSITE" id="PS51464"/>
    </source>
</evidence>
<evidence type="ECO:0000256" key="7">
    <source>
        <dbReference type="ARBA" id="ARBA00022679"/>
    </source>
</evidence>
<comment type="subunit">
    <text evidence="10">Homodimer.</text>
</comment>
<comment type="catalytic activity">
    <reaction evidence="1 10">
        <text>D-fructose 6-phosphate + L-glutamine = D-glucosamine 6-phosphate + L-glutamate</text>
        <dbReference type="Rhea" id="RHEA:13237"/>
        <dbReference type="ChEBI" id="CHEBI:29985"/>
        <dbReference type="ChEBI" id="CHEBI:58359"/>
        <dbReference type="ChEBI" id="CHEBI:58725"/>
        <dbReference type="ChEBI" id="CHEBI:61527"/>
        <dbReference type="EC" id="2.6.1.16"/>
    </reaction>
</comment>
<dbReference type="HAMAP" id="MF_00164">
    <property type="entry name" value="GlmS"/>
    <property type="match status" value="1"/>
</dbReference>
<dbReference type="NCBIfam" id="NF001484">
    <property type="entry name" value="PRK00331.1"/>
    <property type="match status" value="1"/>
</dbReference>
<keyword evidence="9" id="KW-0315">Glutamine amidotransferase</keyword>
<dbReference type="CDD" id="cd05009">
    <property type="entry name" value="SIS_GlmS_GlmD_2"/>
    <property type="match status" value="1"/>
</dbReference>
<dbReference type="GO" id="GO:0005975">
    <property type="term" value="P:carbohydrate metabolic process"/>
    <property type="evidence" value="ECO:0007669"/>
    <property type="project" value="UniProtKB-UniRule"/>
</dbReference>
<keyword evidence="6 10" id="KW-0032">Aminotransferase</keyword>
<dbReference type="FunFam" id="3.60.20.10:FF:000006">
    <property type="entry name" value="Glutamine--fructose-6-phosphate aminotransferase [isomerizing]"/>
    <property type="match status" value="1"/>
</dbReference>
<comment type="function">
    <text evidence="10">Catalyzes the first step in hexosamine metabolism, converting fructose-6P into glucosamine-6P using glutamine as a nitrogen source.</text>
</comment>
<dbReference type="AlphaFoldDB" id="A0A0B6D6R6"/>
<keyword evidence="7 10" id="KW-0808">Transferase</keyword>
<dbReference type="Pfam" id="PF01380">
    <property type="entry name" value="SIS"/>
    <property type="match status" value="2"/>
</dbReference>
<evidence type="ECO:0000313" key="14">
    <source>
        <dbReference type="Proteomes" id="UP000031830"/>
    </source>
</evidence>
<evidence type="ECO:0000256" key="3">
    <source>
        <dbReference type="ARBA" id="ARBA00012916"/>
    </source>
</evidence>
<evidence type="ECO:0000256" key="6">
    <source>
        <dbReference type="ARBA" id="ARBA00022576"/>
    </source>
</evidence>
<dbReference type="NCBIfam" id="TIGR01135">
    <property type="entry name" value="glmS"/>
    <property type="match status" value="1"/>
</dbReference>
<dbReference type="SUPFAM" id="SSF53697">
    <property type="entry name" value="SIS domain"/>
    <property type="match status" value="1"/>
</dbReference>
<dbReference type="Gene3D" id="3.60.20.10">
    <property type="entry name" value="Glutamine Phosphoribosylpyrophosphate, subunit 1, domain 1"/>
    <property type="match status" value="1"/>
</dbReference>
<evidence type="ECO:0000256" key="1">
    <source>
        <dbReference type="ARBA" id="ARBA00001031"/>
    </source>
</evidence>
<feature type="domain" description="Glutamine amidotransferase type-2" evidence="11">
    <location>
        <begin position="2"/>
        <end position="219"/>
    </location>
</feature>
<dbReference type="InterPro" id="IPR017932">
    <property type="entry name" value="GATase_2_dom"/>
</dbReference>
<dbReference type="PANTHER" id="PTHR10937">
    <property type="entry name" value="GLUCOSAMINE--FRUCTOSE-6-PHOSPHATE AMINOTRANSFERASE, ISOMERIZING"/>
    <property type="match status" value="1"/>
</dbReference>
<dbReference type="GO" id="GO:0006002">
    <property type="term" value="P:fructose 6-phosphate metabolic process"/>
    <property type="evidence" value="ECO:0007669"/>
    <property type="project" value="TreeGrafter"/>
</dbReference>
<dbReference type="InterPro" id="IPR029055">
    <property type="entry name" value="Ntn_hydrolases_N"/>
</dbReference>
<dbReference type="SUPFAM" id="SSF56235">
    <property type="entry name" value="N-terminal nucleophile aminohydrolases (Ntn hydrolases)"/>
    <property type="match status" value="1"/>
</dbReference>
<organism evidence="13 14">
    <name type="scientific">Francisella philomiragia</name>
    <dbReference type="NCBI Taxonomy" id="28110"/>
    <lineage>
        <taxon>Bacteria</taxon>
        <taxon>Pseudomonadati</taxon>
        <taxon>Pseudomonadota</taxon>
        <taxon>Gammaproteobacteria</taxon>
        <taxon>Thiotrichales</taxon>
        <taxon>Francisellaceae</taxon>
        <taxon>Francisella</taxon>
    </lineage>
</organism>
<feature type="initiator methionine" description="Removed" evidence="10">
    <location>
        <position position="1"/>
    </location>
</feature>
<protein>
    <recommendedName>
        <fullName evidence="4 10">Glutamine--fructose-6-phosphate aminotransferase [isomerizing]</fullName>
        <ecNumber evidence="3 10">2.6.1.16</ecNumber>
    </recommendedName>
    <alternativeName>
        <fullName evidence="10">D-fructose-6-phosphate amidotransferase</fullName>
    </alternativeName>
    <alternativeName>
        <fullName evidence="10">GFAT</fullName>
    </alternativeName>
    <alternativeName>
        <fullName evidence="10">Glucosamine-6-phosphate synthase</fullName>
    </alternativeName>
    <alternativeName>
        <fullName evidence="10">Hexosephosphate aminotransferase</fullName>
    </alternativeName>
    <alternativeName>
        <fullName evidence="10">L-glutamine--D-fructose-6-phosphate amidotransferase</fullName>
    </alternativeName>
</protein>
<evidence type="ECO:0000256" key="2">
    <source>
        <dbReference type="ARBA" id="ARBA00004496"/>
    </source>
</evidence>
<feature type="domain" description="SIS" evidence="12">
    <location>
        <begin position="287"/>
        <end position="426"/>
    </location>
</feature>
<feature type="domain" description="SIS" evidence="12">
    <location>
        <begin position="460"/>
        <end position="602"/>
    </location>
</feature>
<dbReference type="FunFam" id="3.40.50.10490:FF:000002">
    <property type="entry name" value="Glutamine--fructose-6-phosphate aminotransferase [isomerizing]"/>
    <property type="match status" value="1"/>
</dbReference>
<dbReference type="GO" id="GO:0004360">
    <property type="term" value="F:glutamine-fructose-6-phosphate transaminase (isomerizing) activity"/>
    <property type="evidence" value="ECO:0007669"/>
    <property type="project" value="UniProtKB-UniRule"/>
</dbReference>
<dbReference type="InterPro" id="IPR047084">
    <property type="entry name" value="GFAT_N"/>
</dbReference>
<comment type="subcellular location">
    <subcellularLocation>
        <location evidence="2 10">Cytoplasm</location>
    </subcellularLocation>
</comment>
<evidence type="ECO:0000256" key="10">
    <source>
        <dbReference type="HAMAP-Rule" id="MF_00164"/>
    </source>
</evidence>
<dbReference type="InterPro" id="IPR046348">
    <property type="entry name" value="SIS_dom_sf"/>
</dbReference>
<dbReference type="InterPro" id="IPR001347">
    <property type="entry name" value="SIS_dom"/>
</dbReference>
<dbReference type="EMBL" id="CP009440">
    <property type="protein sequence ID" value="AJI53348.1"/>
    <property type="molecule type" value="Genomic_DNA"/>
</dbReference>
<evidence type="ECO:0000256" key="5">
    <source>
        <dbReference type="ARBA" id="ARBA00022490"/>
    </source>
</evidence>
<evidence type="ECO:0000256" key="4">
    <source>
        <dbReference type="ARBA" id="ARBA00016090"/>
    </source>
</evidence>
<evidence type="ECO:0000313" key="13">
    <source>
        <dbReference type="EMBL" id="AJI53348.1"/>
    </source>
</evidence>
<sequence>MCGIVGANSTRNVTNILIEGLKKLEYRGYDSAGLAVIDDHNQIDICKEVGKVIELEKAVHSLSNFKGNIGIAHTRWATHGKPSKENSHPHASERFCIVHNGVIENFAELKKSLINEGYLFKSDTDTEVVAHLLDREWDDSKSIIENIKIITKLLKGAYALAIISQKFADKIVAVRSGSPLVIGVGIDENFISSDTLSLLPVTNRFSYLDEGDIAIISKQDVEVFDSKGVPKNLEVEEYNYSSSSATKNGYKHYMLKEIYEQPEAISNTIMASLNDGEISLDNFDRKAQELFEKTKHISIVACGTSYNAGMTAKYWIEKYAKIPCNVEIASEIRYRDNIVVDGSLFVSISQSGETADTLESLRKSKKQNYIGSMCICNVPNSSLVRESDIAFMTKAGVEIGVASTKAFTTQLVALAIFTLVMSKLKRSLSDDEIVKYTKELNNIRALVMGALKLDPEIDEISEYFSDKEHTIFLGRGLYYPIAVEGALKLKEISYIHAEAYPSGELKHGPLALVDKHMPIVAVVPNDDLLDKTLSNLQEVHARGGKLILFVDKVIKDKVSFDNSIVLELDGGHDFSAPIVFTIPLQLLSYHVAIIKGTDVDQPRNLAKSVTVE</sequence>
<dbReference type="PANTHER" id="PTHR10937:SF0">
    <property type="entry name" value="GLUTAMINE--FRUCTOSE-6-PHOSPHATE TRANSAMINASE (ISOMERIZING)"/>
    <property type="match status" value="1"/>
</dbReference>
<proteinExistence type="inferred from homology"/>
<dbReference type="CDD" id="cd00714">
    <property type="entry name" value="GFAT"/>
    <property type="match status" value="1"/>
</dbReference>
<dbReference type="InterPro" id="IPR005855">
    <property type="entry name" value="GFAT"/>
</dbReference>
<dbReference type="Gene3D" id="3.40.50.10490">
    <property type="entry name" value="Glucose-6-phosphate isomerase like protein, domain 1"/>
    <property type="match status" value="2"/>
</dbReference>
<evidence type="ECO:0000259" key="11">
    <source>
        <dbReference type="PROSITE" id="PS51278"/>
    </source>
</evidence>
<dbReference type="FunFam" id="3.40.50.10490:FF:000001">
    <property type="entry name" value="Glutamine--fructose-6-phosphate aminotransferase [isomerizing]"/>
    <property type="match status" value="1"/>
</dbReference>
<dbReference type="KEGG" id="fpz:LA55_477"/>
<evidence type="ECO:0000256" key="9">
    <source>
        <dbReference type="ARBA" id="ARBA00022962"/>
    </source>
</evidence>
<gene>
    <name evidence="10 13" type="primary">glmS</name>
    <name evidence="13" type="ORF">LA55_477</name>
</gene>
<keyword evidence="5 10" id="KW-0963">Cytoplasm</keyword>
<dbReference type="PROSITE" id="PS51464">
    <property type="entry name" value="SIS"/>
    <property type="match status" value="2"/>
</dbReference>
<dbReference type="InterPro" id="IPR035466">
    <property type="entry name" value="GlmS/AgaS_SIS"/>
</dbReference>
<dbReference type="Pfam" id="PF13522">
    <property type="entry name" value="GATase_6"/>
    <property type="match status" value="1"/>
</dbReference>
<dbReference type="STRING" id="28110.KU46_1010"/>
<dbReference type="InterPro" id="IPR035490">
    <property type="entry name" value="GlmS/FrlB_SIS"/>
</dbReference>
<accession>A0A0B6D6R6</accession>
<dbReference type="GO" id="GO:0046349">
    <property type="term" value="P:amino sugar biosynthetic process"/>
    <property type="evidence" value="ECO:0007669"/>
    <property type="project" value="UniProtKB-ARBA"/>
</dbReference>
<dbReference type="GO" id="GO:0006047">
    <property type="term" value="P:UDP-N-acetylglucosamine metabolic process"/>
    <property type="evidence" value="ECO:0007669"/>
    <property type="project" value="TreeGrafter"/>
</dbReference>
<dbReference type="GO" id="GO:0097367">
    <property type="term" value="F:carbohydrate derivative binding"/>
    <property type="evidence" value="ECO:0007669"/>
    <property type="project" value="InterPro"/>
</dbReference>
<dbReference type="PROSITE" id="PS51278">
    <property type="entry name" value="GATASE_TYPE_2"/>
    <property type="match status" value="1"/>
</dbReference>
<feature type="active site" description="For Fru-6P isomerization activity" evidence="10">
    <location>
        <position position="607"/>
    </location>
</feature>
<keyword evidence="8" id="KW-0677">Repeat</keyword>
<reference evidence="13 14" key="1">
    <citation type="journal article" date="2015" name="Genome Announc.">
        <title>Genome sequencing of 18 francisella strains to aid in assay development and testing.</title>
        <authorList>
            <person name="Johnson S.L."/>
            <person name="Daligault H.E."/>
            <person name="Davenport K.W."/>
            <person name="Coyne S.R."/>
            <person name="Frey K.G."/>
            <person name="Koroleva G.I."/>
            <person name="Broomall S.M."/>
            <person name="Bishop-Lilly K.A."/>
            <person name="Bruce D.C."/>
            <person name="Chertkov O."/>
            <person name="Freitas T."/>
            <person name="Jaissle J."/>
            <person name="Ladner J.T."/>
            <person name="Rosenzweig C.N."/>
            <person name="Gibbons H.S."/>
            <person name="Palacios G.F."/>
            <person name="Redden C.L."/>
            <person name="Xu Y."/>
            <person name="Minogue T.D."/>
            <person name="Chain P.S."/>
        </authorList>
    </citation>
    <scope>NUCLEOTIDE SEQUENCE [LARGE SCALE GENOMIC DNA]</scope>
    <source>
        <strain evidence="13 14">GA01-2794</strain>
    </source>
</reference>
<name>A0A0B6D6R6_9GAMM</name>
<dbReference type="Proteomes" id="UP000031830">
    <property type="component" value="Chromosome"/>
</dbReference>
<dbReference type="RefSeq" id="WP_044525720.1">
    <property type="nucleotide sequence ID" value="NZ_CP009440.1"/>
</dbReference>
<dbReference type="CDD" id="cd05008">
    <property type="entry name" value="SIS_GlmS_GlmD_1"/>
    <property type="match status" value="1"/>
</dbReference>
<dbReference type="GO" id="GO:0005829">
    <property type="term" value="C:cytosol"/>
    <property type="evidence" value="ECO:0007669"/>
    <property type="project" value="TreeGrafter"/>
</dbReference>
<dbReference type="GO" id="GO:0006487">
    <property type="term" value="P:protein N-linked glycosylation"/>
    <property type="evidence" value="ECO:0007669"/>
    <property type="project" value="TreeGrafter"/>
</dbReference>
<evidence type="ECO:0000256" key="8">
    <source>
        <dbReference type="ARBA" id="ARBA00022737"/>
    </source>
</evidence>
<dbReference type="EC" id="2.6.1.16" evidence="3 10"/>
<dbReference type="OrthoDB" id="9761808at2"/>
<feature type="active site" description="Nucleophile; for GATase activity" evidence="10">
    <location>
        <position position="2"/>
    </location>
</feature>